<dbReference type="CTD" id="84276"/>
<gene>
    <name evidence="3 4 5" type="primary">LOC110984675</name>
</gene>
<evidence type="ECO:0000256" key="1">
    <source>
        <dbReference type="SAM" id="MobiDB-lite"/>
    </source>
</evidence>
<organism evidence="2 5">
    <name type="scientific">Acanthaster planci</name>
    <name type="common">Crown-of-thorns starfish</name>
    <dbReference type="NCBI Taxonomy" id="133434"/>
    <lineage>
        <taxon>Eukaryota</taxon>
        <taxon>Metazoa</taxon>
        <taxon>Echinodermata</taxon>
        <taxon>Eleutherozoa</taxon>
        <taxon>Asterozoa</taxon>
        <taxon>Asteroidea</taxon>
        <taxon>Valvatacea</taxon>
        <taxon>Valvatida</taxon>
        <taxon>Acanthasteridae</taxon>
        <taxon>Acanthaster</taxon>
    </lineage>
</organism>
<dbReference type="RefSeq" id="XP_022100772.1">
    <property type="nucleotide sequence ID" value="XM_022245080.1"/>
</dbReference>
<feature type="region of interest" description="Disordered" evidence="1">
    <location>
        <begin position="158"/>
        <end position="179"/>
    </location>
</feature>
<dbReference type="AlphaFoldDB" id="A0A8B7Z7L8"/>
<dbReference type="RefSeq" id="XP_022100782.1">
    <property type="nucleotide sequence ID" value="XM_022245090.1"/>
</dbReference>
<dbReference type="PANTHER" id="PTHR31239">
    <property type="entry name" value="NICOLIN 1"/>
    <property type="match status" value="1"/>
</dbReference>
<accession>A0A8B7Z7L8</accession>
<keyword evidence="2" id="KW-1185">Reference proteome</keyword>
<evidence type="ECO:0000313" key="3">
    <source>
        <dbReference type="RefSeq" id="XP_022100772.1"/>
    </source>
</evidence>
<dbReference type="Proteomes" id="UP000694845">
    <property type="component" value="Unplaced"/>
</dbReference>
<dbReference type="OrthoDB" id="73161at2759"/>
<feature type="compositionally biased region" description="Polar residues" evidence="1">
    <location>
        <begin position="158"/>
        <end position="167"/>
    </location>
</feature>
<dbReference type="KEGG" id="aplc:110984675"/>
<sequence length="222" mass="25136">MNGKIAGINCVVKKPLEIRVSDQKDNFSSGVAVVDIALQSVQTFDLGNITFKNNYTAFITVKVKCKPQDEKEETRWRDCVRQLRLMPDPHTETASQAYFTVSKSEMLFEPTEVIAVRLVLQQPSPVWAHFGIEEVAIFPPEIKPERLTSVTTWLLENQHLTDSNPRQTSKKHSESTPPVDKITAGLQHLWALTETMRANQTQVSLGRYDVDGSYEINLLSYT</sequence>
<reference evidence="3 4" key="1">
    <citation type="submission" date="2025-04" db="UniProtKB">
        <authorList>
            <consortium name="RefSeq"/>
        </authorList>
    </citation>
    <scope>IDENTIFICATION</scope>
</reference>
<proteinExistence type="predicted"/>
<dbReference type="OMA" id="MWVLTEV"/>
<dbReference type="InterPro" id="IPR040235">
    <property type="entry name" value="Nicolin-1"/>
</dbReference>
<evidence type="ECO:0000313" key="2">
    <source>
        <dbReference type="Proteomes" id="UP000694845"/>
    </source>
</evidence>
<dbReference type="RefSeq" id="XP_022100790.1">
    <property type="nucleotide sequence ID" value="XM_022245098.1"/>
</dbReference>
<dbReference type="GO" id="GO:0005654">
    <property type="term" value="C:nucleoplasm"/>
    <property type="evidence" value="ECO:0007669"/>
    <property type="project" value="TreeGrafter"/>
</dbReference>
<dbReference type="GeneID" id="110984675"/>
<name>A0A8B7Z7L8_ACAPL</name>
<dbReference type="PANTHER" id="PTHR31239:SF2">
    <property type="entry name" value="NICOLIN-1"/>
    <property type="match status" value="1"/>
</dbReference>
<protein>
    <submittedName>
        <fullName evidence="3 4">Nicolin-1-like isoform X1</fullName>
    </submittedName>
</protein>
<evidence type="ECO:0000313" key="5">
    <source>
        <dbReference type="RefSeq" id="XP_022100790.1"/>
    </source>
</evidence>
<evidence type="ECO:0000313" key="4">
    <source>
        <dbReference type="RefSeq" id="XP_022100782.1"/>
    </source>
</evidence>